<dbReference type="PANTHER" id="PTHR43333:SF1">
    <property type="entry name" value="D-ISOMER SPECIFIC 2-HYDROXYACID DEHYDROGENASE NAD-BINDING DOMAIN-CONTAINING PROTEIN"/>
    <property type="match status" value="1"/>
</dbReference>
<gene>
    <name evidence="4" type="ORF">Zmor_014113</name>
</gene>
<evidence type="ECO:0000313" key="4">
    <source>
        <dbReference type="EMBL" id="KAJ3654963.1"/>
    </source>
</evidence>
<dbReference type="Proteomes" id="UP001168821">
    <property type="component" value="Unassembled WGS sequence"/>
</dbReference>
<accession>A0AA38IGR2</accession>
<reference evidence="4" key="1">
    <citation type="journal article" date="2023" name="G3 (Bethesda)">
        <title>Whole genome assemblies of Zophobas morio and Tenebrio molitor.</title>
        <authorList>
            <person name="Kaur S."/>
            <person name="Stinson S.A."/>
            <person name="diCenzo G.C."/>
        </authorList>
    </citation>
    <scope>NUCLEOTIDE SEQUENCE</scope>
    <source>
        <strain evidence="4">QUZm001</strain>
    </source>
</reference>
<evidence type="ECO:0000259" key="3">
    <source>
        <dbReference type="Pfam" id="PF02826"/>
    </source>
</evidence>
<organism evidence="4 5">
    <name type="scientific">Zophobas morio</name>
    <dbReference type="NCBI Taxonomy" id="2755281"/>
    <lineage>
        <taxon>Eukaryota</taxon>
        <taxon>Metazoa</taxon>
        <taxon>Ecdysozoa</taxon>
        <taxon>Arthropoda</taxon>
        <taxon>Hexapoda</taxon>
        <taxon>Insecta</taxon>
        <taxon>Pterygota</taxon>
        <taxon>Neoptera</taxon>
        <taxon>Endopterygota</taxon>
        <taxon>Coleoptera</taxon>
        <taxon>Polyphaga</taxon>
        <taxon>Cucujiformia</taxon>
        <taxon>Tenebrionidae</taxon>
        <taxon>Zophobas</taxon>
    </lineage>
</organism>
<name>A0AA38IGR2_9CUCU</name>
<dbReference type="CDD" id="cd05300">
    <property type="entry name" value="2-Hacid_dh_1"/>
    <property type="match status" value="1"/>
</dbReference>
<evidence type="ECO:0000256" key="2">
    <source>
        <dbReference type="ARBA" id="ARBA00023027"/>
    </source>
</evidence>
<keyword evidence="1" id="KW-0560">Oxidoreductase</keyword>
<evidence type="ECO:0000313" key="5">
    <source>
        <dbReference type="Proteomes" id="UP001168821"/>
    </source>
</evidence>
<evidence type="ECO:0000256" key="1">
    <source>
        <dbReference type="ARBA" id="ARBA00023002"/>
    </source>
</evidence>
<dbReference type="InterPro" id="IPR006140">
    <property type="entry name" value="D-isomer_DH_NAD-bd"/>
</dbReference>
<proteinExistence type="predicted"/>
<dbReference type="InterPro" id="IPR036291">
    <property type="entry name" value="NAD(P)-bd_dom_sf"/>
</dbReference>
<dbReference type="GO" id="GO:0051287">
    <property type="term" value="F:NAD binding"/>
    <property type="evidence" value="ECO:0007669"/>
    <property type="project" value="InterPro"/>
</dbReference>
<protein>
    <recommendedName>
        <fullName evidence="3">D-isomer specific 2-hydroxyacid dehydrogenase NAD-binding domain-containing protein</fullName>
    </recommendedName>
</protein>
<keyword evidence="2" id="KW-0520">NAD</keyword>
<dbReference type="SUPFAM" id="SSF51735">
    <property type="entry name" value="NAD(P)-binding Rossmann-fold domains"/>
    <property type="match status" value="1"/>
</dbReference>
<sequence>MSVLIPVLSRTPNLLPELVKALPSVKFHKVTDPEVDIHFKKSEILICDFDLLGPYLYDLPSAKWVQGTWAGIDKLTPLIQKEKQLPYQITRFTGEHFGRIMSEYVVANIVNHERNFFQVRSNQDKQEWNRHGKITGYRVISDLTTGILGLGNIGSRIGKTLYALGATVLAFGRRPALPDGNEYSHVSNYYTKETLPLFLKECDYIINVLPKTDETDGILDNDVLENSAEKKSVLINIGRSNVISEESIIKALDNNWISAAILDVYDVEPLPQNNPLWKMKQVFLTPHVAGMSRAKDIADQFQKNLDLYNKKVPLPGLIDFNRGY</sequence>
<dbReference type="PANTHER" id="PTHR43333">
    <property type="entry name" value="2-HACID_DH_C DOMAIN-CONTAINING PROTEIN"/>
    <property type="match status" value="1"/>
</dbReference>
<comment type="caution">
    <text evidence="4">The sequence shown here is derived from an EMBL/GenBank/DDBJ whole genome shotgun (WGS) entry which is preliminary data.</text>
</comment>
<dbReference type="AlphaFoldDB" id="A0AA38IGR2"/>
<keyword evidence="5" id="KW-1185">Reference proteome</keyword>
<dbReference type="Gene3D" id="3.40.50.720">
    <property type="entry name" value="NAD(P)-binding Rossmann-like Domain"/>
    <property type="match status" value="2"/>
</dbReference>
<dbReference type="Pfam" id="PF02826">
    <property type="entry name" value="2-Hacid_dh_C"/>
    <property type="match status" value="1"/>
</dbReference>
<dbReference type="EMBL" id="JALNTZ010000004">
    <property type="protein sequence ID" value="KAJ3654963.1"/>
    <property type="molecule type" value="Genomic_DNA"/>
</dbReference>
<feature type="domain" description="D-isomer specific 2-hydroxyacid dehydrogenase NAD-binding" evidence="3">
    <location>
        <begin position="107"/>
        <end position="289"/>
    </location>
</feature>
<dbReference type="GO" id="GO:0016491">
    <property type="term" value="F:oxidoreductase activity"/>
    <property type="evidence" value="ECO:0007669"/>
    <property type="project" value="UniProtKB-KW"/>
</dbReference>